<dbReference type="AlphaFoldDB" id="A0A9X2I5H4"/>
<reference evidence="2" key="2">
    <citation type="submission" date="2023-01" db="EMBL/GenBank/DDBJ databases">
        <title>Gilvimarinus xylanilyticus HB14 isolated from Caulerpa lentillifera aquaculture base in Hainan, China.</title>
        <authorList>
            <person name="Zhang Y.-J."/>
        </authorList>
    </citation>
    <scope>NUCLEOTIDE SEQUENCE</scope>
    <source>
        <strain evidence="2">HB14</strain>
    </source>
</reference>
<feature type="transmembrane region" description="Helical" evidence="1">
    <location>
        <begin position="199"/>
        <end position="216"/>
    </location>
</feature>
<dbReference type="Proteomes" id="UP001139319">
    <property type="component" value="Unassembled WGS sequence"/>
</dbReference>
<feature type="transmembrane region" description="Helical" evidence="1">
    <location>
        <begin position="12"/>
        <end position="31"/>
    </location>
</feature>
<feature type="transmembrane region" description="Helical" evidence="1">
    <location>
        <begin position="150"/>
        <end position="168"/>
    </location>
</feature>
<gene>
    <name evidence="2" type="ORF">M6D89_15560</name>
</gene>
<protein>
    <submittedName>
        <fullName evidence="2">Uncharacterized protein</fullName>
    </submittedName>
</protein>
<keyword evidence="3" id="KW-1185">Reference proteome</keyword>
<dbReference type="EMBL" id="JAMFTH010000006">
    <property type="protein sequence ID" value="MCP8900725.1"/>
    <property type="molecule type" value="Genomic_DNA"/>
</dbReference>
<accession>A0A9X2I5H4</accession>
<comment type="caution">
    <text evidence="2">The sequence shown here is derived from an EMBL/GenBank/DDBJ whole genome shotgun (WGS) entry which is preliminary data.</text>
</comment>
<evidence type="ECO:0000313" key="2">
    <source>
        <dbReference type="EMBL" id="MCP8900725.1"/>
    </source>
</evidence>
<feature type="transmembrane region" description="Helical" evidence="1">
    <location>
        <begin position="118"/>
        <end position="138"/>
    </location>
</feature>
<keyword evidence="1" id="KW-1133">Transmembrane helix</keyword>
<keyword evidence="1" id="KW-0472">Membrane</keyword>
<reference evidence="2" key="1">
    <citation type="submission" date="2022-05" db="EMBL/GenBank/DDBJ databases">
        <authorList>
            <person name="Sun H.-N."/>
        </authorList>
    </citation>
    <scope>NUCLEOTIDE SEQUENCE</scope>
    <source>
        <strain evidence="2">HB14</strain>
    </source>
</reference>
<evidence type="ECO:0000313" key="3">
    <source>
        <dbReference type="Proteomes" id="UP001139319"/>
    </source>
</evidence>
<dbReference type="RefSeq" id="WP_253969017.1">
    <property type="nucleotide sequence ID" value="NZ_JAMFTH010000006.1"/>
</dbReference>
<proteinExistence type="predicted"/>
<name>A0A9X2I5H4_9GAMM</name>
<organism evidence="2 3">
    <name type="scientific">Gilvimarinus xylanilyticus</name>
    <dbReference type="NCBI Taxonomy" id="2944139"/>
    <lineage>
        <taxon>Bacteria</taxon>
        <taxon>Pseudomonadati</taxon>
        <taxon>Pseudomonadota</taxon>
        <taxon>Gammaproteobacteria</taxon>
        <taxon>Cellvibrionales</taxon>
        <taxon>Cellvibrionaceae</taxon>
        <taxon>Gilvimarinus</taxon>
    </lineage>
</organism>
<keyword evidence="1" id="KW-0812">Transmembrane</keyword>
<evidence type="ECO:0000256" key="1">
    <source>
        <dbReference type="SAM" id="Phobius"/>
    </source>
</evidence>
<sequence>MSNINPRPLRYFIQLILLLVAMAAIIVYYLYAGDETAQSAAHEGGPIDLSSALGYFLCAALMLWKGGNHVREHHWPLIVGVTLLGLRELDMDKRYSTFGLFKSQTFRSPDVSWLEKGVSVLIVLAVAWLLVLTTKRYIKPLLLGALRFEAVAIIAGVSCGMLFIARLLDGIARKLAVWNISFSEHQEILTTIAEEVLELGAPLGFILAFFAYYRIYHPRGRTQP</sequence>